<dbReference type="SUPFAM" id="SSF52540">
    <property type="entry name" value="P-loop containing nucleoside triphosphate hydrolases"/>
    <property type="match status" value="1"/>
</dbReference>
<dbReference type="Pfam" id="PF00005">
    <property type="entry name" value="ABC_tran"/>
    <property type="match status" value="1"/>
</dbReference>
<dbReference type="PANTHER" id="PTHR43394">
    <property type="entry name" value="ATP-DEPENDENT PERMEASE MDL1, MITOCHONDRIAL"/>
    <property type="match status" value="1"/>
</dbReference>
<dbReference type="InterPro" id="IPR039421">
    <property type="entry name" value="Type_1_exporter"/>
</dbReference>
<name>A0ABS4UZU2_9ACTN</name>
<sequence length="182" mass="19243">MPDAGKGEQMPGNPPSHPPQELTVGEAVAVGGLSEPPARVRSALGKAGASFVDELPRGVETQLGTSWADGVELSGGQWQKLAIARALVRPAPLLMILDEPSASLDPQTEAALFDRLAAEARAGRADGRITLLISHRFSTVRSADLIVVLEDGRVTERGTHAELMAYDGTYAELYSLQAAGYR</sequence>
<organism evidence="3 4">
    <name type="scientific">Kribbella aluminosa</name>
    <dbReference type="NCBI Taxonomy" id="416017"/>
    <lineage>
        <taxon>Bacteria</taxon>
        <taxon>Bacillati</taxon>
        <taxon>Actinomycetota</taxon>
        <taxon>Actinomycetes</taxon>
        <taxon>Propionibacteriales</taxon>
        <taxon>Kribbellaceae</taxon>
        <taxon>Kribbella</taxon>
    </lineage>
</organism>
<dbReference type="InterPro" id="IPR003439">
    <property type="entry name" value="ABC_transporter-like_ATP-bd"/>
</dbReference>
<comment type="caution">
    <text evidence="3">The sequence shown here is derived from an EMBL/GenBank/DDBJ whole genome shotgun (WGS) entry which is preliminary data.</text>
</comment>
<dbReference type="InterPro" id="IPR027417">
    <property type="entry name" value="P-loop_NTPase"/>
</dbReference>
<evidence type="ECO:0000313" key="3">
    <source>
        <dbReference type="EMBL" id="MBP2357137.1"/>
    </source>
</evidence>
<reference evidence="3 4" key="1">
    <citation type="submission" date="2021-03" db="EMBL/GenBank/DDBJ databases">
        <title>Sequencing the genomes of 1000 actinobacteria strains.</title>
        <authorList>
            <person name="Klenk H.-P."/>
        </authorList>
    </citation>
    <scope>NUCLEOTIDE SEQUENCE [LARGE SCALE GENOMIC DNA]</scope>
    <source>
        <strain evidence="3 4">DSM 18824</strain>
    </source>
</reference>
<evidence type="ECO:0000313" key="4">
    <source>
        <dbReference type="Proteomes" id="UP000755585"/>
    </source>
</evidence>
<dbReference type="Gene3D" id="3.40.50.300">
    <property type="entry name" value="P-loop containing nucleotide triphosphate hydrolases"/>
    <property type="match status" value="1"/>
</dbReference>
<dbReference type="Proteomes" id="UP000755585">
    <property type="component" value="Unassembled WGS sequence"/>
</dbReference>
<proteinExistence type="predicted"/>
<evidence type="ECO:0000259" key="2">
    <source>
        <dbReference type="Pfam" id="PF00005"/>
    </source>
</evidence>
<keyword evidence="4" id="KW-1185">Reference proteome</keyword>
<evidence type="ECO:0000256" key="1">
    <source>
        <dbReference type="SAM" id="MobiDB-lite"/>
    </source>
</evidence>
<accession>A0ABS4UZU2</accession>
<protein>
    <submittedName>
        <fullName evidence="3">ABC-type multidrug transport system fused ATPase/permease subunit</fullName>
    </submittedName>
</protein>
<gene>
    <name evidence="3" type="ORF">JOF29_008247</name>
</gene>
<feature type="domain" description="ABC transporter" evidence="2">
    <location>
        <begin position="70"/>
        <end position="101"/>
    </location>
</feature>
<feature type="region of interest" description="Disordered" evidence="1">
    <location>
        <begin position="1"/>
        <end position="22"/>
    </location>
</feature>
<dbReference type="EMBL" id="JAGINT010000002">
    <property type="protein sequence ID" value="MBP2357137.1"/>
    <property type="molecule type" value="Genomic_DNA"/>
</dbReference>
<dbReference type="PANTHER" id="PTHR43394:SF1">
    <property type="entry name" value="ATP-BINDING CASSETTE SUB-FAMILY B MEMBER 10, MITOCHONDRIAL"/>
    <property type="match status" value="1"/>
</dbReference>